<keyword evidence="2" id="KW-1185">Reference proteome</keyword>
<name>A0A314UUV8_PRUYE</name>
<dbReference type="EMBL" id="PJQY01003074">
    <property type="protein sequence ID" value="PQM40472.1"/>
    <property type="molecule type" value="Genomic_DNA"/>
</dbReference>
<evidence type="ECO:0000313" key="1">
    <source>
        <dbReference type="EMBL" id="PQM40472.1"/>
    </source>
</evidence>
<accession>A0A314UUV8</accession>
<reference evidence="1 2" key="1">
    <citation type="submission" date="2018-02" db="EMBL/GenBank/DDBJ databases">
        <title>Draft genome of wild Prunus yedoensis var. nudiflora.</title>
        <authorList>
            <person name="Baek S."/>
            <person name="Kim J.-H."/>
            <person name="Choi K."/>
            <person name="Kim G.-B."/>
            <person name="Cho A."/>
            <person name="Jang H."/>
            <person name="Shin C.-H."/>
            <person name="Yu H.-J."/>
            <person name="Mun J.-H."/>
        </authorList>
    </citation>
    <scope>NUCLEOTIDE SEQUENCE [LARGE SCALE GENOMIC DNA]</scope>
    <source>
        <strain evidence="2">cv. Jeju island</strain>
        <tissue evidence="1">Leaf</tissue>
    </source>
</reference>
<organism evidence="1 2">
    <name type="scientific">Prunus yedoensis var. nudiflora</name>
    <dbReference type="NCBI Taxonomy" id="2094558"/>
    <lineage>
        <taxon>Eukaryota</taxon>
        <taxon>Viridiplantae</taxon>
        <taxon>Streptophyta</taxon>
        <taxon>Embryophyta</taxon>
        <taxon>Tracheophyta</taxon>
        <taxon>Spermatophyta</taxon>
        <taxon>Magnoliopsida</taxon>
        <taxon>eudicotyledons</taxon>
        <taxon>Gunneridae</taxon>
        <taxon>Pentapetalae</taxon>
        <taxon>rosids</taxon>
        <taxon>fabids</taxon>
        <taxon>Rosales</taxon>
        <taxon>Rosaceae</taxon>
        <taxon>Amygdaloideae</taxon>
        <taxon>Amygdaleae</taxon>
        <taxon>Prunus</taxon>
    </lineage>
</organism>
<evidence type="ECO:0000313" key="2">
    <source>
        <dbReference type="Proteomes" id="UP000250321"/>
    </source>
</evidence>
<comment type="caution">
    <text evidence="1">The sequence shown here is derived from an EMBL/GenBank/DDBJ whole genome shotgun (WGS) entry which is preliminary data.</text>
</comment>
<sequence>MTRCVSGANCKVDRVVKCGVGDSKAIAEGDLDVNVLELVVDLEPTAVDEDGLKANTGEDDDVIDDGGLEGLGFGSGAVVDDNDLASKLLDEGE</sequence>
<proteinExistence type="predicted"/>
<dbReference type="Proteomes" id="UP000250321">
    <property type="component" value="Unassembled WGS sequence"/>
</dbReference>
<gene>
    <name evidence="1" type="ORF">Pyn_09020</name>
</gene>
<dbReference type="AlphaFoldDB" id="A0A314UUV8"/>
<protein>
    <submittedName>
        <fullName evidence="1">Uncharacterized protein</fullName>
    </submittedName>
</protein>